<reference evidence="2 3" key="2">
    <citation type="submission" date="2016-08" db="EMBL/GenBank/DDBJ databases">
        <title>Pervasive Adenine N6-methylation of Active Genes in Fungi.</title>
        <authorList>
            <consortium name="DOE Joint Genome Institute"/>
            <person name="Mondo S.J."/>
            <person name="Dannebaum R.O."/>
            <person name="Kuo R.C."/>
            <person name="Labutti K."/>
            <person name="Haridas S."/>
            <person name="Kuo A."/>
            <person name="Salamov A."/>
            <person name="Ahrendt S.R."/>
            <person name="Lipzen A."/>
            <person name="Sullivan W."/>
            <person name="Andreopoulos W.B."/>
            <person name="Clum A."/>
            <person name="Lindquist E."/>
            <person name="Daum C."/>
            <person name="Ramamoorthy G.K."/>
            <person name="Gryganskyi A."/>
            <person name="Culley D."/>
            <person name="Magnuson J.K."/>
            <person name="James T.Y."/>
            <person name="O'Malley M.A."/>
            <person name="Stajich J.E."/>
            <person name="Spatafora J.W."/>
            <person name="Visel A."/>
            <person name="Grigoriev I.V."/>
        </authorList>
    </citation>
    <scope>NUCLEOTIDE SEQUENCE [LARGE SCALE GENOMIC DNA]</scope>
    <source>
        <strain evidence="3">finn</strain>
    </source>
</reference>
<accession>A0A1Y1V414</accession>
<feature type="compositionally biased region" description="Polar residues" evidence="1">
    <location>
        <begin position="1"/>
        <end position="18"/>
    </location>
</feature>
<sequence length="137" mass="14904">MQNNGNKSDISYSESINQKGDDNKVPSYVSGNNTIIENQNDSSSNAFDESNSNQVIIESQDNFSNTTENEIPKNNVNSVPVGDTTTGFISDDIMIYDQNGNAVGSSSGYAQSTSDSQIRFKLSFSIIILTILVNIIF</sequence>
<feature type="compositionally biased region" description="Polar residues" evidence="1">
    <location>
        <begin position="29"/>
        <end position="82"/>
    </location>
</feature>
<dbReference type="Proteomes" id="UP000193719">
    <property type="component" value="Unassembled WGS sequence"/>
</dbReference>
<evidence type="ECO:0000256" key="1">
    <source>
        <dbReference type="SAM" id="MobiDB-lite"/>
    </source>
</evidence>
<evidence type="ECO:0000313" key="3">
    <source>
        <dbReference type="Proteomes" id="UP000193719"/>
    </source>
</evidence>
<protein>
    <submittedName>
        <fullName evidence="2">Uncharacterized protein</fullName>
    </submittedName>
</protein>
<organism evidence="2 3">
    <name type="scientific">Piromyces finnis</name>
    <dbReference type="NCBI Taxonomy" id="1754191"/>
    <lineage>
        <taxon>Eukaryota</taxon>
        <taxon>Fungi</taxon>
        <taxon>Fungi incertae sedis</taxon>
        <taxon>Chytridiomycota</taxon>
        <taxon>Chytridiomycota incertae sedis</taxon>
        <taxon>Neocallimastigomycetes</taxon>
        <taxon>Neocallimastigales</taxon>
        <taxon>Neocallimastigaceae</taxon>
        <taxon>Piromyces</taxon>
    </lineage>
</organism>
<proteinExistence type="predicted"/>
<dbReference type="AlphaFoldDB" id="A0A1Y1V414"/>
<reference evidence="2 3" key="1">
    <citation type="submission" date="2016-08" db="EMBL/GenBank/DDBJ databases">
        <title>Genomes of anaerobic fungi encode conserved fungal cellulosomes for biomass hydrolysis.</title>
        <authorList>
            <consortium name="DOE Joint Genome Institute"/>
            <person name="Haitjema C.H."/>
            <person name="Gilmore S.P."/>
            <person name="Henske J.K."/>
            <person name="Solomon K.V."/>
            <person name="De Groot R."/>
            <person name="Kuo A."/>
            <person name="Mondo S.J."/>
            <person name="Salamov A.A."/>
            <person name="Labutti K."/>
            <person name="Zhao Z."/>
            <person name="Chiniquy J."/>
            <person name="Barry K."/>
            <person name="Brewer H.M."/>
            <person name="Purvine S.O."/>
            <person name="Wright A.T."/>
            <person name="Boxma B."/>
            <person name="Van Alen T."/>
            <person name="Hackstein J.H."/>
            <person name="Baker S.E."/>
            <person name="Grigoriev I.V."/>
            <person name="O'Malley M.A."/>
        </authorList>
    </citation>
    <scope>NUCLEOTIDE SEQUENCE [LARGE SCALE GENOMIC DNA]</scope>
    <source>
        <strain evidence="3">finn</strain>
    </source>
</reference>
<gene>
    <name evidence="2" type="ORF">BCR36DRAFT_585410</name>
</gene>
<comment type="caution">
    <text evidence="2">The sequence shown here is derived from an EMBL/GenBank/DDBJ whole genome shotgun (WGS) entry which is preliminary data.</text>
</comment>
<keyword evidence="3" id="KW-1185">Reference proteome</keyword>
<dbReference type="EMBL" id="MCFH01000037">
    <property type="protein sequence ID" value="ORX45940.1"/>
    <property type="molecule type" value="Genomic_DNA"/>
</dbReference>
<evidence type="ECO:0000313" key="2">
    <source>
        <dbReference type="EMBL" id="ORX45940.1"/>
    </source>
</evidence>
<name>A0A1Y1V414_9FUNG</name>
<feature type="region of interest" description="Disordered" evidence="1">
    <location>
        <begin position="1"/>
        <end position="82"/>
    </location>
</feature>